<feature type="domain" description="PiggyBac transposable element-derived protein" evidence="1">
    <location>
        <begin position="3"/>
        <end position="131"/>
    </location>
</feature>
<keyword evidence="3" id="KW-1185">Reference proteome</keyword>
<protein>
    <submittedName>
        <fullName evidence="2">PiggyBac transposase Uribo1</fullName>
    </submittedName>
</protein>
<dbReference type="PANTHER" id="PTHR46599">
    <property type="entry name" value="PIGGYBAC TRANSPOSABLE ELEMENT-DERIVED PROTEIN 4"/>
    <property type="match status" value="1"/>
</dbReference>
<gene>
    <name evidence="2" type="ORF">ElyMa_000195800</name>
</gene>
<comment type="caution">
    <text evidence="2">The sequence shown here is derived from an EMBL/GenBank/DDBJ whole genome shotgun (WGS) entry which is preliminary data.</text>
</comment>
<dbReference type="EMBL" id="BMAT01000364">
    <property type="protein sequence ID" value="GFR65052.1"/>
    <property type="molecule type" value="Genomic_DNA"/>
</dbReference>
<evidence type="ECO:0000313" key="3">
    <source>
        <dbReference type="Proteomes" id="UP000762676"/>
    </source>
</evidence>
<evidence type="ECO:0000259" key="1">
    <source>
        <dbReference type="Pfam" id="PF13843"/>
    </source>
</evidence>
<sequence length="132" mass="15075">MGPFLDKGYHLYIDNWYISVPLIEYLHQRRTVVTGTARCDRVPKALKNLLVAKGQTSCLCEGPLLAQKFSDKKMVYMMTTVYTAHTMTRARPRRGGTEQALPVSINAYNKNMGGVDRLDQLLERYDCTRKTV</sequence>
<organism evidence="2 3">
    <name type="scientific">Elysia marginata</name>
    <dbReference type="NCBI Taxonomy" id="1093978"/>
    <lineage>
        <taxon>Eukaryota</taxon>
        <taxon>Metazoa</taxon>
        <taxon>Spiralia</taxon>
        <taxon>Lophotrochozoa</taxon>
        <taxon>Mollusca</taxon>
        <taxon>Gastropoda</taxon>
        <taxon>Heterobranchia</taxon>
        <taxon>Euthyneura</taxon>
        <taxon>Panpulmonata</taxon>
        <taxon>Sacoglossa</taxon>
        <taxon>Placobranchoidea</taxon>
        <taxon>Plakobranchidae</taxon>
        <taxon>Elysia</taxon>
    </lineage>
</organism>
<reference evidence="2 3" key="1">
    <citation type="journal article" date="2021" name="Elife">
        <title>Chloroplast acquisition without the gene transfer in kleptoplastic sea slugs, Plakobranchus ocellatus.</title>
        <authorList>
            <person name="Maeda T."/>
            <person name="Takahashi S."/>
            <person name="Yoshida T."/>
            <person name="Shimamura S."/>
            <person name="Takaki Y."/>
            <person name="Nagai Y."/>
            <person name="Toyoda A."/>
            <person name="Suzuki Y."/>
            <person name="Arimoto A."/>
            <person name="Ishii H."/>
            <person name="Satoh N."/>
            <person name="Nishiyama T."/>
            <person name="Hasebe M."/>
            <person name="Maruyama T."/>
            <person name="Minagawa J."/>
            <person name="Obokata J."/>
            <person name="Shigenobu S."/>
        </authorList>
    </citation>
    <scope>NUCLEOTIDE SEQUENCE [LARGE SCALE GENOMIC DNA]</scope>
</reference>
<dbReference type="InterPro" id="IPR029526">
    <property type="entry name" value="PGBD"/>
</dbReference>
<name>A0AAV4EVG8_9GAST</name>
<dbReference type="AlphaFoldDB" id="A0AAV4EVG8"/>
<dbReference type="Pfam" id="PF13843">
    <property type="entry name" value="DDE_Tnp_1_7"/>
    <property type="match status" value="1"/>
</dbReference>
<evidence type="ECO:0000313" key="2">
    <source>
        <dbReference type="EMBL" id="GFR65052.1"/>
    </source>
</evidence>
<dbReference type="PANTHER" id="PTHR46599:SF3">
    <property type="entry name" value="PIGGYBAC TRANSPOSABLE ELEMENT-DERIVED PROTEIN 4"/>
    <property type="match status" value="1"/>
</dbReference>
<proteinExistence type="predicted"/>
<accession>A0AAV4EVG8</accession>
<dbReference type="Proteomes" id="UP000762676">
    <property type="component" value="Unassembled WGS sequence"/>
</dbReference>